<feature type="domain" description="DSBA-like thioredoxin" evidence="1">
    <location>
        <begin position="20"/>
        <end position="221"/>
    </location>
</feature>
<dbReference type="PANTHER" id="PTHR13887">
    <property type="entry name" value="GLUTATHIONE S-TRANSFERASE KAPPA"/>
    <property type="match status" value="1"/>
</dbReference>
<keyword evidence="3" id="KW-1185">Reference proteome</keyword>
<name>A0AB37U9M3_9CYAN</name>
<dbReference type="InterPro" id="IPR036249">
    <property type="entry name" value="Thioredoxin-like_sf"/>
</dbReference>
<gene>
    <name evidence="2" type="ORF">DSM107010_67820</name>
</gene>
<dbReference type="PANTHER" id="PTHR13887:SF41">
    <property type="entry name" value="THIOREDOXIN SUPERFAMILY PROTEIN"/>
    <property type="match status" value="1"/>
</dbReference>
<dbReference type="Pfam" id="PF01323">
    <property type="entry name" value="DSBA"/>
    <property type="match status" value="1"/>
</dbReference>
<evidence type="ECO:0000313" key="2">
    <source>
        <dbReference type="EMBL" id="RUT00498.1"/>
    </source>
</evidence>
<protein>
    <submittedName>
        <fullName evidence="2">DSBA oxidoreductase</fullName>
    </submittedName>
</protein>
<accession>A0AB37U9M3</accession>
<proteinExistence type="predicted"/>
<dbReference type="Proteomes" id="UP000282574">
    <property type="component" value="Unassembled WGS sequence"/>
</dbReference>
<dbReference type="AlphaFoldDB" id="A0AB37U9M3"/>
<reference evidence="2 3" key="1">
    <citation type="journal article" date="2019" name="Genome Biol. Evol.">
        <title>Day and night: Metabolic profiles and evolutionary relationships of six axenic non-marine cyanobacteria.</title>
        <authorList>
            <person name="Will S.E."/>
            <person name="Henke P."/>
            <person name="Boedeker C."/>
            <person name="Huang S."/>
            <person name="Brinkmann H."/>
            <person name="Rohde M."/>
            <person name="Jarek M."/>
            <person name="Friedl T."/>
            <person name="Seufert S."/>
            <person name="Schumacher M."/>
            <person name="Overmann J."/>
            <person name="Neumann-Schaal M."/>
            <person name="Petersen J."/>
        </authorList>
    </citation>
    <scope>NUCLEOTIDE SEQUENCE [LARGE SCALE GENOMIC DNA]</scope>
    <source>
        <strain evidence="2 3">SAG 39.79</strain>
    </source>
</reference>
<dbReference type="EMBL" id="RSCK01000145">
    <property type="protein sequence ID" value="RUT00498.1"/>
    <property type="molecule type" value="Genomic_DNA"/>
</dbReference>
<sequence>MNGVIVKRSGINGNKPVTLTIEITLDFICPWCLVVDKRLNRAIEQLKTPIEIKRLWYPFELNPTMPEAGMDRKTYRSNKFGSWEYSQALDAQTMQAAIGDGIEFRYDLMQVTPNTLKAHRLSWFAEQEGKATEMVERILNAYFTQGQDITNVETLAKLAKEVGLDADKVRAFLNSTEGIEEVKALEEQAASRNIRGVPSIKIGRETIVGAQSVDVFLAALQTAVNELEVA</sequence>
<comment type="caution">
    <text evidence="2">The sequence shown here is derived from an EMBL/GenBank/DDBJ whole genome shotgun (WGS) entry which is preliminary data.</text>
</comment>
<dbReference type="SUPFAM" id="SSF52833">
    <property type="entry name" value="Thioredoxin-like"/>
    <property type="match status" value="1"/>
</dbReference>
<dbReference type="CDD" id="cd03024">
    <property type="entry name" value="DsbA_FrnE"/>
    <property type="match status" value="1"/>
</dbReference>
<dbReference type="Gene3D" id="3.40.30.10">
    <property type="entry name" value="Glutaredoxin"/>
    <property type="match status" value="1"/>
</dbReference>
<dbReference type="GO" id="GO:0016491">
    <property type="term" value="F:oxidoreductase activity"/>
    <property type="evidence" value="ECO:0007669"/>
    <property type="project" value="InterPro"/>
</dbReference>
<evidence type="ECO:0000259" key="1">
    <source>
        <dbReference type="Pfam" id="PF01323"/>
    </source>
</evidence>
<organism evidence="2 3">
    <name type="scientific">Chroococcidiopsis cubana SAG 39.79</name>
    <dbReference type="NCBI Taxonomy" id="388085"/>
    <lineage>
        <taxon>Bacteria</taxon>
        <taxon>Bacillati</taxon>
        <taxon>Cyanobacteriota</taxon>
        <taxon>Cyanophyceae</taxon>
        <taxon>Chroococcidiopsidales</taxon>
        <taxon>Chroococcidiopsidaceae</taxon>
        <taxon>Chroococcidiopsis</taxon>
    </lineage>
</organism>
<dbReference type="InterPro" id="IPR001853">
    <property type="entry name" value="DSBA-like_thioredoxin_dom"/>
</dbReference>
<evidence type="ECO:0000313" key="3">
    <source>
        <dbReference type="Proteomes" id="UP000282574"/>
    </source>
</evidence>